<dbReference type="EMBL" id="JAAMOB010000003">
    <property type="protein sequence ID" value="KAF4115844.1"/>
    <property type="molecule type" value="Genomic_DNA"/>
</dbReference>
<feature type="region of interest" description="Disordered" evidence="1">
    <location>
        <begin position="1"/>
        <end position="38"/>
    </location>
</feature>
<reference evidence="2 3" key="1">
    <citation type="submission" date="2020-04" db="EMBL/GenBank/DDBJ databases">
        <title>Chromosome-level genome assembly of a cyprinid fish Onychostoma macrolepis by integration of Nanopore Sequencing, Bionano and Hi-C technology.</title>
        <authorList>
            <person name="Wang D."/>
        </authorList>
    </citation>
    <scope>NUCLEOTIDE SEQUENCE [LARGE SCALE GENOMIC DNA]</scope>
    <source>
        <strain evidence="2">SWU-2019</strain>
        <tissue evidence="2">Muscle</tissue>
    </source>
</reference>
<evidence type="ECO:0000256" key="1">
    <source>
        <dbReference type="SAM" id="MobiDB-lite"/>
    </source>
</evidence>
<dbReference type="AlphaFoldDB" id="A0A7J6DA72"/>
<evidence type="ECO:0000313" key="2">
    <source>
        <dbReference type="EMBL" id="KAF4115844.1"/>
    </source>
</evidence>
<gene>
    <name evidence="2" type="ORF">G5714_003333</name>
</gene>
<dbReference type="Proteomes" id="UP000579812">
    <property type="component" value="Unassembled WGS sequence"/>
</dbReference>
<sequence>MPSPRRVKGPSTQKIGNVRGKRRWTPPAGALETDGGRPQKSFWRWPALHFPSRRAGTYDLAKAEEKYGIEAGTHWRDSDAPAPEVLRAAEEQQKHNVLDKGGCKVVNEDSKHAIYQIAWLTQKPPHGDWPSAHGQ</sequence>
<organism evidence="2 3">
    <name type="scientific">Onychostoma macrolepis</name>
    <dbReference type="NCBI Taxonomy" id="369639"/>
    <lineage>
        <taxon>Eukaryota</taxon>
        <taxon>Metazoa</taxon>
        <taxon>Chordata</taxon>
        <taxon>Craniata</taxon>
        <taxon>Vertebrata</taxon>
        <taxon>Euteleostomi</taxon>
        <taxon>Actinopterygii</taxon>
        <taxon>Neopterygii</taxon>
        <taxon>Teleostei</taxon>
        <taxon>Ostariophysi</taxon>
        <taxon>Cypriniformes</taxon>
        <taxon>Cyprinidae</taxon>
        <taxon>Acrossocheilinae</taxon>
        <taxon>Onychostoma</taxon>
    </lineage>
</organism>
<accession>A0A7J6DA72</accession>
<name>A0A7J6DA72_9TELE</name>
<evidence type="ECO:0000313" key="3">
    <source>
        <dbReference type="Proteomes" id="UP000579812"/>
    </source>
</evidence>
<comment type="caution">
    <text evidence="2">The sequence shown here is derived from an EMBL/GenBank/DDBJ whole genome shotgun (WGS) entry which is preliminary data.</text>
</comment>
<keyword evidence="3" id="KW-1185">Reference proteome</keyword>
<proteinExistence type="predicted"/>
<protein>
    <submittedName>
        <fullName evidence="2">Uncharacterized protein</fullName>
    </submittedName>
</protein>